<dbReference type="Proteomes" id="UP000583279">
    <property type="component" value="Unassembled WGS sequence"/>
</dbReference>
<proteinExistence type="predicted"/>
<comment type="caution">
    <text evidence="1">The sequence shown here is derived from an EMBL/GenBank/DDBJ whole genome shotgun (WGS) entry which is preliminary data.</text>
</comment>
<evidence type="ECO:0000313" key="2">
    <source>
        <dbReference type="Proteomes" id="UP000583279"/>
    </source>
</evidence>
<reference evidence="1 2" key="1">
    <citation type="journal article" date="2020" name="Front. Microbiol.">
        <title>Genetic Organization of the aprX-lipA2 Operon Affects the Proteolytic Potential of Pseudomonas Species in Milk.</title>
        <authorList>
            <person name="Maier C."/>
            <person name="Huptas C."/>
            <person name="von Neubeck M."/>
            <person name="Scherer S."/>
            <person name="Wenning M."/>
            <person name="Lucking G."/>
        </authorList>
    </citation>
    <scope>NUCLEOTIDE SEQUENCE [LARGE SCALE GENOMIC DNA]</scope>
    <source>
        <strain evidence="1 2">WS 4997</strain>
    </source>
</reference>
<sequence>MRLPWGGKPSGQRASGLIARVSTAETINTEKDYGHEVIREQSEPQGISAEFREHATLWKEIRIWIKGFIAPALGTKRLCTFKVLSRAVVSGFDKLKRNYESMMTKLVPYQGAL</sequence>
<dbReference type="RefSeq" id="WP_169856696.1">
    <property type="nucleotide sequence ID" value="NZ_JAAQYK010000010.1"/>
</dbReference>
<name>A0A7Y1LKD5_9PSED</name>
<organism evidence="1 2">
    <name type="scientific">Pseudomonas lactis</name>
    <dbReference type="NCBI Taxonomy" id="1615674"/>
    <lineage>
        <taxon>Bacteria</taxon>
        <taxon>Pseudomonadati</taxon>
        <taxon>Pseudomonadota</taxon>
        <taxon>Gammaproteobacteria</taxon>
        <taxon>Pseudomonadales</taxon>
        <taxon>Pseudomonadaceae</taxon>
        <taxon>Pseudomonas</taxon>
    </lineage>
</organism>
<dbReference type="EMBL" id="JAAQYK010000010">
    <property type="protein sequence ID" value="NNA47715.1"/>
    <property type="molecule type" value="Genomic_DNA"/>
</dbReference>
<evidence type="ECO:0000313" key="1">
    <source>
        <dbReference type="EMBL" id="NNA47715.1"/>
    </source>
</evidence>
<dbReference type="AlphaFoldDB" id="A0A7Y1LKD5"/>
<protein>
    <submittedName>
        <fullName evidence="1">Uncharacterized protein</fullName>
    </submittedName>
</protein>
<accession>A0A7Y1LKD5</accession>
<gene>
    <name evidence="1" type="ORF">HBO18_26695</name>
</gene>